<dbReference type="AlphaFoldDB" id="G5ILA2"/>
<feature type="transmembrane region" description="Helical" evidence="7">
    <location>
        <begin position="7"/>
        <end position="24"/>
    </location>
</feature>
<feature type="transmembrane region" description="Helical" evidence="7">
    <location>
        <begin position="126"/>
        <end position="145"/>
    </location>
</feature>
<dbReference type="InterPro" id="IPR036259">
    <property type="entry name" value="MFS_trans_sf"/>
</dbReference>
<dbReference type="OrthoDB" id="1674556at2"/>
<organism evidence="9 10">
    <name type="scientific">Hungatella hathewayi WAL-18680</name>
    <dbReference type="NCBI Taxonomy" id="742737"/>
    <lineage>
        <taxon>Bacteria</taxon>
        <taxon>Bacillati</taxon>
        <taxon>Bacillota</taxon>
        <taxon>Clostridia</taxon>
        <taxon>Lachnospirales</taxon>
        <taxon>Lachnospiraceae</taxon>
        <taxon>Hungatella</taxon>
    </lineage>
</organism>
<feature type="transmembrane region" description="Helical" evidence="7">
    <location>
        <begin position="101"/>
        <end position="119"/>
    </location>
</feature>
<evidence type="ECO:0000256" key="2">
    <source>
        <dbReference type="ARBA" id="ARBA00008335"/>
    </source>
</evidence>
<evidence type="ECO:0000313" key="9">
    <source>
        <dbReference type="EMBL" id="EHI57790.1"/>
    </source>
</evidence>
<dbReference type="Gene3D" id="1.20.1250.20">
    <property type="entry name" value="MFS general substrate transporter like domains"/>
    <property type="match status" value="1"/>
</dbReference>
<reference evidence="9 10" key="1">
    <citation type="submission" date="2011-08" db="EMBL/GenBank/DDBJ databases">
        <title>The Genome Sequence of Clostridium hathewayi WAL-18680.</title>
        <authorList>
            <consortium name="The Broad Institute Genome Sequencing Platform"/>
            <person name="Earl A."/>
            <person name="Ward D."/>
            <person name="Feldgarden M."/>
            <person name="Gevers D."/>
            <person name="Finegold S.M."/>
            <person name="Summanen P.H."/>
            <person name="Molitoris D.R."/>
            <person name="Song M."/>
            <person name="Daigneault M."/>
            <person name="Allen-Vercoe E."/>
            <person name="Young S.K."/>
            <person name="Zeng Q."/>
            <person name="Gargeya S."/>
            <person name="Fitzgerald M."/>
            <person name="Haas B."/>
            <person name="Abouelleil A."/>
            <person name="Alvarado L."/>
            <person name="Arachchi H.M."/>
            <person name="Berlin A."/>
            <person name="Brown A."/>
            <person name="Chapman S.B."/>
            <person name="Chen Z."/>
            <person name="Dunbar C."/>
            <person name="Freedman E."/>
            <person name="Gearin G."/>
            <person name="Gellesch M."/>
            <person name="Goldberg J."/>
            <person name="Griggs A."/>
            <person name="Gujja S."/>
            <person name="Heiman D."/>
            <person name="Howarth C."/>
            <person name="Larson L."/>
            <person name="Lui A."/>
            <person name="MacDonald P.J.P."/>
            <person name="Montmayeur A."/>
            <person name="Murphy C."/>
            <person name="Neiman D."/>
            <person name="Pearson M."/>
            <person name="Priest M."/>
            <person name="Roberts A."/>
            <person name="Saif S."/>
            <person name="Shea T."/>
            <person name="Shenoy N."/>
            <person name="Sisk P."/>
            <person name="Stolte C."/>
            <person name="Sykes S."/>
            <person name="Wortman J."/>
            <person name="Nusbaum C."/>
            <person name="Birren B."/>
        </authorList>
    </citation>
    <scope>NUCLEOTIDE SEQUENCE [LARGE SCALE GENOMIC DNA]</scope>
    <source>
        <strain evidence="9 10">WAL-18680</strain>
    </source>
</reference>
<dbReference type="SUPFAM" id="SSF103473">
    <property type="entry name" value="MFS general substrate transporter"/>
    <property type="match status" value="1"/>
</dbReference>
<comment type="similarity">
    <text evidence="2">Belongs to the major facilitator superfamily.</text>
</comment>
<dbReference type="CDD" id="cd06174">
    <property type="entry name" value="MFS"/>
    <property type="match status" value="1"/>
</dbReference>
<comment type="caution">
    <text evidence="9">The sequence shown here is derived from an EMBL/GenBank/DDBJ whole genome shotgun (WGS) entry which is preliminary data.</text>
</comment>
<evidence type="ECO:0000256" key="5">
    <source>
        <dbReference type="ARBA" id="ARBA00022989"/>
    </source>
</evidence>
<keyword evidence="10" id="KW-1185">Reference proteome</keyword>
<feature type="transmembrane region" description="Helical" evidence="7">
    <location>
        <begin position="365"/>
        <end position="389"/>
    </location>
</feature>
<evidence type="ECO:0000313" key="10">
    <source>
        <dbReference type="Proteomes" id="UP000005384"/>
    </source>
</evidence>
<dbReference type="InterPro" id="IPR020846">
    <property type="entry name" value="MFS_dom"/>
</dbReference>
<dbReference type="HOGENOM" id="CLU_055429_1_0_9"/>
<dbReference type="GO" id="GO:0022857">
    <property type="term" value="F:transmembrane transporter activity"/>
    <property type="evidence" value="ECO:0007669"/>
    <property type="project" value="InterPro"/>
</dbReference>
<evidence type="ECO:0000259" key="8">
    <source>
        <dbReference type="PROSITE" id="PS50850"/>
    </source>
</evidence>
<dbReference type="InterPro" id="IPR011701">
    <property type="entry name" value="MFS"/>
</dbReference>
<dbReference type="PROSITE" id="PS50850">
    <property type="entry name" value="MFS"/>
    <property type="match status" value="1"/>
</dbReference>
<gene>
    <name evidence="9" type="ORF">HMPREF9473_04280</name>
</gene>
<feature type="transmembrane region" description="Helical" evidence="7">
    <location>
        <begin position="340"/>
        <end position="359"/>
    </location>
</feature>
<name>G5ILA2_9FIRM</name>
<dbReference type="InterPro" id="IPR051788">
    <property type="entry name" value="MFS_Transporter"/>
</dbReference>
<evidence type="ECO:0000256" key="4">
    <source>
        <dbReference type="ARBA" id="ARBA00022692"/>
    </source>
</evidence>
<dbReference type="Proteomes" id="UP000005384">
    <property type="component" value="Unassembled WGS sequence"/>
</dbReference>
<protein>
    <recommendedName>
        <fullName evidence="8">Major facilitator superfamily (MFS) profile domain-containing protein</fullName>
    </recommendedName>
</protein>
<keyword evidence="4 7" id="KW-0812">Transmembrane</keyword>
<keyword evidence="5 7" id="KW-1133">Transmembrane helix</keyword>
<dbReference type="PATRIC" id="fig|742737.3.peg.4262"/>
<feature type="transmembrane region" description="Helical" evidence="7">
    <location>
        <begin position="165"/>
        <end position="182"/>
    </location>
</feature>
<keyword evidence="6 7" id="KW-0472">Membrane</keyword>
<feature type="transmembrane region" description="Helical" evidence="7">
    <location>
        <begin position="44"/>
        <end position="64"/>
    </location>
</feature>
<evidence type="ECO:0000256" key="1">
    <source>
        <dbReference type="ARBA" id="ARBA00004651"/>
    </source>
</evidence>
<feature type="transmembrane region" description="Helical" evidence="7">
    <location>
        <begin position="254"/>
        <end position="272"/>
    </location>
</feature>
<feature type="transmembrane region" description="Helical" evidence="7">
    <location>
        <begin position="218"/>
        <end position="242"/>
    </location>
</feature>
<feature type="transmembrane region" description="Helical" evidence="7">
    <location>
        <begin position="76"/>
        <end position="95"/>
    </location>
</feature>
<accession>G5ILA2</accession>
<comment type="subcellular location">
    <subcellularLocation>
        <location evidence="1">Cell membrane</location>
        <topology evidence="1">Multi-pass membrane protein</topology>
    </subcellularLocation>
</comment>
<dbReference type="EMBL" id="ADLN01000118">
    <property type="protein sequence ID" value="EHI57790.1"/>
    <property type="molecule type" value="Genomic_DNA"/>
</dbReference>
<feature type="transmembrane region" description="Helical" evidence="7">
    <location>
        <begin position="284"/>
        <end position="301"/>
    </location>
</feature>
<evidence type="ECO:0000256" key="7">
    <source>
        <dbReference type="SAM" id="Phobius"/>
    </source>
</evidence>
<evidence type="ECO:0000256" key="6">
    <source>
        <dbReference type="ARBA" id="ARBA00023136"/>
    </source>
</evidence>
<dbReference type="GO" id="GO:0005886">
    <property type="term" value="C:plasma membrane"/>
    <property type="evidence" value="ECO:0007669"/>
    <property type="project" value="UniProtKB-SubCell"/>
</dbReference>
<sequence length="401" mass="43332">MEKRKSGRILVAINFMILMAALGASDSLRGIFAPAFQEHFSLSAMELSVIIMVSYVGNLVFLCLGGKVLDKYNRKLAAMGVTVIWMAALLLYVFTDNYYCLLVGMFFAMGTSTLLNTAINILTPAIFMTAPGMMVNIFFFVQGIGTSGSQKLAGSVAGNYGAFKAVNLLLAAMGLISLILLWRADIPDVRAWDSGETVEDSENGGKTAFLDAVKRKGFWLLVLIFGLYFIGEHGIMNWLVSYGTGALGMETSRAAAYLSGFYGGMTVGRLLFAPVVTKAGAFRSIRWFGGVGTALFVLGLVPGGPGLWLLSLSGLAVSIIYPTLVYLVRYIYPVHMLGAGLGAVISTATLFDIGFNVLFGRMIDVVGYGTSFLVIPLCMAGFYICYLFFAGKYGRREENIK</sequence>
<dbReference type="Pfam" id="PF07690">
    <property type="entry name" value="MFS_1"/>
    <property type="match status" value="1"/>
</dbReference>
<feature type="transmembrane region" description="Helical" evidence="7">
    <location>
        <begin position="307"/>
        <end position="328"/>
    </location>
</feature>
<dbReference type="RefSeq" id="WP_006782269.1">
    <property type="nucleotide sequence ID" value="NZ_CP040506.1"/>
</dbReference>
<dbReference type="PANTHER" id="PTHR23514">
    <property type="entry name" value="BYPASS OF STOP CODON PROTEIN 6"/>
    <property type="match status" value="1"/>
</dbReference>
<keyword evidence="3" id="KW-0813">Transport</keyword>
<feature type="domain" description="Major facilitator superfamily (MFS) profile" evidence="8">
    <location>
        <begin position="9"/>
        <end position="394"/>
    </location>
</feature>
<evidence type="ECO:0000256" key="3">
    <source>
        <dbReference type="ARBA" id="ARBA00022448"/>
    </source>
</evidence>
<dbReference type="PANTHER" id="PTHR23514:SF3">
    <property type="entry name" value="BYPASS OF STOP CODON PROTEIN 6"/>
    <property type="match status" value="1"/>
</dbReference>
<proteinExistence type="inferred from homology"/>